<evidence type="ECO:0000313" key="2">
    <source>
        <dbReference type="EMBL" id="MBZ1351999.1"/>
    </source>
</evidence>
<sequence length="68" mass="7469">MDVITHALNPAAKKPKPQNLGVSGLPQQGVMHTTSQALFRSALEIHIQHDGVLYRLRKTSLGKLILTK</sequence>
<dbReference type="AlphaFoldDB" id="A0A953NBR2"/>
<dbReference type="InterPro" id="IPR019600">
    <property type="entry name" value="Hemin_uptake_protein_HemP"/>
</dbReference>
<evidence type="ECO:0000256" key="1">
    <source>
        <dbReference type="SAM" id="MobiDB-lite"/>
    </source>
</evidence>
<comment type="caution">
    <text evidence="2">The sequence shown here is derived from an EMBL/GenBank/DDBJ whole genome shotgun (WGS) entry which is preliminary data.</text>
</comment>
<accession>A0A953NBR2</accession>
<feature type="region of interest" description="Disordered" evidence="1">
    <location>
        <begin position="1"/>
        <end position="27"/>
    </location>
</feature>
<dbReference type="RefSeq" id="WP_259662403.1">
    <property type="nucleotide sequence ID" value="NZ_JAHXRI010000025.1"/>
</dbReference>
<name>A0A953NBR2_9BURK</name>
<evidence type="ECO:0000313" key="3">
    <source>
        <dbReference type="Proteomes" id="UP000739565"/>
    </source>
</evidence>
<protein>
    <submittedName>
        <fullName evidence="2">Hemin uptake protein HemP</fullName>
    </submittedName>
</protein>
<proteinExistence type="predicted"/>
<reference evidence="2" key="1">
    <citation type="submission" date="2021-07" db="EMBL/GenBank/DDBJ databases">
        <title>New genus and species of the family Alcaligenaceae.</title>
        <authorList>
            <person name="Hahn M.W."/>
        </authorList>
    </citation>
    <scope>NUCLEOTIDE SEQUENCE</scope>
    <source>
        <strain evidence="2">LF4-65</strain>
    </source>
</reference>
<dbReference type="Pfam" id="PF10636">
    <property type="entry name" value="hemP"/>
    <property type="match status" value="1"/>
</dbReference>
<organism evidence="2 3">
    <name type="scientific">Zwartia hollandica</name>
    <dbReference type="NCBI Taxonomy" id="324606"/>
    <lineage>
        <taxon>Bacteria</taxon>
        <taxon>Pseudomonadati</taxon>
        <taxon>Pseudomonadota</taxon>
        <taxon>Betaproteobacteria</taxon>
        <taxon>Burkholderiales</taxon>
        <taxon>Alcaligenaceae</taxon>
        <taxon>Zwartia</taxon>
    </lineage>
</organism>
<dbReference type="EMBL" id="JAHXRI010000025">
    <property type="protein sequence ID" value="MBZ1351999.1"/>
    <property type="molecule type" value="Genomic_DNA"/>
</dbReference>
<gene>
    <name evidence="2" type="ORF">KZZ10_15245</name>
</gene>
<dbReference type="Gene3D" id="2.10.70.10">
    <property type="entry name" value="Complement Module, domain 1"/>
    <property type="match status" value="1"/>
</dbReference>
<dbReference type="Proteomes" id="UP000739565">
    <property type="component" value="Unassembled WGS sequence"/>
</dbReference>
<keyword evidence="3" id="KW-1185">Reference proteome</keyword>